<dbReference type="AlphaFoldDB" id="A0A0H4VJI3"/>
<dbReference type="SUPFAM" id="SSF141371">
    <property type="entry name" value="PilZ domain-like"/>
    <property type="match status" value="2"/>
</dbReference>
<evidence type="ECO:0000256" key="1">
    <source>
        <dbReference type="SAM" id="MobiDB-lite"/>
    </source>
</evidence>
<dbReference type="KEGG" id="ery:CP97_01610"/>
<dbReference type="Pfam" id="PF07238">
    <property type="entry name" value="PilZ"/>
    <property type="match status" value="2"/>
</dbReference>
<name>A0A0H4VJI3_9SPHN</name>
<feature type="domain" description="PilZ" evidence="2">
    <location>
        <begin position="119"/>
        <end position="190"/>
    </location>
</feature>
<gene>
    <name evidence="3" type="ORF">CP97_01610</name>
</gene>
<feature type="region of interest" description="Disordered" evidence="1">
    <location>
        <begin position="1"/>
        <end position="23"/>
    </location>
</feature>
<reference evidence="3 4" key="1">
    <citation type="journal article" date="2015" name="Int. J. Syst. Evol. Microbiol.">
        <title>Erythrobacter atlanticus sp. nov., a bacterium from ocean sediment able to degrade polycyclic aromatic hydrocarbons.</title>
        <authorList>
            <person name="Zhuang L."/>
            <person name="Liu Y."/>
            <person name="Wang L."/>
            <person name="Wang W."/>
            <person name="Shao Z."/>
        </authorList>
    </citation>
    <scope>NUCLEOTIDE SEQUENCE [LARGE SCALE GENOMIC DNA]</scope>
    <source>
        <strain evidence="4">s21-N3</strain>
    </source>
</reference>
<dbReference type="STRING" id="1648404.CP97_01610"/>
<dbReference type="Gene3D" id="2.40.10.220">
    <property type="entry name" value="predicted glycosyltransferase like domains"/>
    <property type="match status" value="1"/>
</dbReference>
<dbReference type="EMBL" id="CP011310">
    <property type="protein sequence ID" value="AKQ43051.2"/>
    <property type="molecule type" value="Genomic_DNA"/>
</dbReference>
<feature type="domain" description="PilZ" evidence="2">
    <location>
        <begin position="25"/>
        <end position="104"/>
    </location>
</feature>
<evidence type="ECO:0000313" key="3">
    <source>
        <dbReference type="EMBL" id="AKQ43051.2"/>
    </source>
</evidence>
<dbReference type="Proteomes" id="UP000059113">
    <property type="component" value="Chromosome"/>
</dbReference>
<sequence>MRNQLCGNNLAPAQDHTSVDGPEMRNAPRYTLLIRAAKLVTQAGEFLCVIRDASETGISARIFHPLPSGRQMSIELQNGDRYDVEMVWQDADRAGFRFAHSADIRKIIECPSRFDKRPVRINLTAPAQVEIQGRAEYATIQDISQQGAKVACSSSFAIDQRVRLMADGMRNTSAKVRWRGNGACGLVFEETFQYGELASIVSRLQRQSQAARSLARDPLLTTS</sequence>
<organism evidence="3 4">
    <name type="scientific">Aurantiacibacter atlanticus</name>
    <dbReference type="NCBI Taxonomy" id="1648404"/>
    <lineage>
        <taxon>Bacteria</taxon>
        <taxon>Pseudomonadati</taxon>
        <taxon>Pseudomonadota</taxon>
        <taxon>Alphaproteobacteria</taxon>
        <taxon>Sphingomonadales</taxon>
        <taxon>Erythrobacteraceae</taxon>
        <taxon>Aurantiacibacter</taxon>
    </lineage>
</organism>
<keyword evidence="4" id="KW-1185">Reference proteome</keyword>
<dbReference type="InterPro" id="IPR009875">
    <property type="entry name" value="PilZ_domain"/>
</dbReference>
<proteinExistence type="predicted"/>
<dbReference type="GO" id="GO:0035438">
    <property type="term" value="F:cyclic-di-GMP binding"/>
    <property type="evidence" value="ECO:0007669"/>
    <property type="project" value="InterPro"/>
</dbReference>
<accession>A0A0H4VJI3</accession>
<protein>
    <recommendedName>
        <fullName evidence="2">PilZ domain-containing protein</fullName>
    </recommendedName>
</protein>
<evidence type="ECO:0000259" key="2">
    <source>
        <dbReference type="Pfam" id="PF07238"/>
    </source>
</evidence>
<evidence type="ECO:0000313" key="4">
    <source>
        <dbReference type="Proteomes" id="UP000059113"/>
    </source>
</evidence>
<reference evidence="4" key="2">
    <citation type="submission" date="2015-04" db="EMBL/GenBank/DDBJ databases">
        <title>The complete genome sequence of Erythrobacter sp. s21-N3.</title>
        <authorList>
            <person name="Zhuang L."/>
            <person name="Liu Y."/>
            <person name="Shao Z."/>
        </authorList>
    </citation>
    <scope>NUCLEOTIDE SEQUENCE [LARGE SCALE GENOMIC DNA]</scope>
    <source>
        <strain evidence="4">s21-N3</strain>
    </source>
</reference>